<dbReference type="AlphaFoldDB" id="A0A1B1DT09"/>
<evidence type="ECO:0000313" key="3">
    <source>
        <dbReference type="EMBL" id="ANQ05882.1"/>
    </source>
</evidence>
<proteinExistence type="predicted"/>
<feature type="compositionally biased region" description="Acidic residues" evidence="2">
    <location>
        <begin position="320"/>
        <end position="414"/>
    </location>
</feature>
<reference evidence="4" key="1">
    <citation type="submission" date="2016-06" db="EMBL/GenBank/DDBJ databases">
        <title>First high quality genome sequence of Plasmodium coatneyi using continuous long reads from single molecule, real-time sequencing.</title>
        <authorList>
            <person name="Chien J.-T."/>
            <person name="Pakala S.B."/>
            <person name="Geraldo J.A."/>
            <person name="Lapp S.A."/>
            <person name="Barnwell J.W."/>
            <person name="Kissinger J.C."/>
            <person name="Galinski M.R."/>
            <person name="Humphrey J.C."/>
        </authorList>
    </citation>
    <scope>NUCLEOTIDE SEQUENCE [LARGE SCALE GENOMIC DNA]</scope>
    <source>
        <strain evidence="4">Hackeri</strain>
    </source>
</reference>
<dbReference type="Proteomes" id="UP000092716">
    <property type="component" value="Chromosome 1"/>
</dbReference>
<evidence type="ECO:0000256" key="2">
    <source>
        <dbReference type="SAM" id="MobiDB-lite"/>
    </source>
</evidence>
<sequence length="421" mass="50265">MAHSIGSPYTLYSVVDVDKPFTSFSDNYYVSEPYNPPYTPVISSMFHGSFPCYYVDDDGYYYIEEEDFLMKKPKIVEDPKPDENKTEEVENKAENVDSTNKKMTLFQAVMIVVLFMRWGRRNSTRLIKKHEARKQLLLYLDLMNTKIKKDDLKMEKKKKKMEAKIKKEEEDMEVKWKDKRAAIRQKIAKNPSKDILPGIGPFYDHDKILLDKKLDIIDMNYEKCKFNKKKRWKAMRESYRKELNKLQKKQDERKMKKCVRMFWFEEKWNFGPTTVRGFLKQKRRKCDLQEMYCTTNEKLKERKEGKDETEGAEEVGGSEKEEEEELDVDKDSYDDKDDDDDDDESADDSLTEEESEVDETENDDDEEEEEEEAEEEEVDDDSDEEDDDEDEEDDEGDTEEEDKQDDTDEDDDGYYENYDYY</sequence>
<feature type="region of interest" description="Disordered" evidence="2">
    <location>
        <begin position="76"/>
        <end position="96"/>
    </location>
</feature>
<feature type="coiled-coil region" evidence="1">
    <location>
        <begin position="229"/>
        <end position="256"/>
    </location>
</feature>
<feature type="compositionally biased region" description="Basic and acidic residues" evidence="2">
    <location>
        <begin position="300"/>
        <end position="309"/>
    </location>
</feature>
<feature type="coiled-coil region" evidence="1">
    <location>
        <begin position="142"/>
        <end position="171"/>
    </location>
</feature>
<feature type="compositionally biased region" description="Basic and acidic residues" evidence="2">
    <location>
        <begin position="76"/>
        <end position="95"/>
    </location>
</feature>
<protein>
    <submittedName>
        <fullName evidence="3">Uncharacterized protein</fullName>
    </submittedName>
</protein>
<evidence type="ECO:0000256" key="1">
    <source>
        <dbReference type="SAM" id="Coils"/>
    </source>
</evidence>
<evidence type="ECO:0000313" key="4">
    <source>
        <dbReference type="Proteomes" id="UP000092716"/>
    </source>
</evidence>
<accession>A0A1B1DT09</accession>
<dbReference type="RefSeq" id="XP_019912577.1">
    <property type="nucleotide sequence ID" value="XM_020056856.1"/>
</dbReference>
<dbReference type="OrthoDB" id="387298at2759"/>
<dbReference type="EMBL" id="CP016239">
    <property type="protein sequence ID" value="ANQ05882.1"/>
    <property type="molecule type" value="Genomic_DNA"/>
</dbReference>
<gene>
    <name evidence="3" type="ORF">PCOAH_00000350</name>
</gene>
<organism evidence="3 4">
    <name type="scientific">Plasmodium coatneyi</name>
    <dbReference type="NCBI Taxonomy" id="208452"/>
    <lineage>
        <taxon>Eukaryota</taxon>
        <taxon>Sar</taxon>
        <taxon>Alveolata</taxon>
        <taxon>Apicomplexa</taxon>
        <taxon>Aconoidasida</taxon>
        <taxon>Haemosporida</taxon>
        <taxon>Plasmodiidae</taxon>
        <taxon>Plasmodium</taxon>
    </lineage>
</organism>
<name>A0A1B1DT09_9APIC</name>
<dbReference type="KEGG" id="pcot:PCOAH_00000350"/>
<keyword evidence="1" id="KW-0175">Coiled coil</keyword>
<feature type="region of interest" description="Disordered" evidence="2">
    <location>
        <begin position="300"/>
        <end position="421"/>
    </location>
</feature>
<keyword evidence="4" id="KW-1185">Reference proteome</keyword>
<dbReference type="VEuPathDB" id="PlasmoDB:PCOAH_00000350"/>
<dbReference type="GeneID" id="30906754"/>